<keyword evidence="3" id="KW-0288">FMN</keyword>
<dbReference type="RefSeq" id="WP_153748702.1">
    <property type="nucleotide sequence ID" value="NZ_BAAADI010000001.1"/>
</dbReference>
<proteinExistence type="inferred from homology"/>
<keyword evidence="2" id="KW-0285">Flavoprotein</keyword>
<organism evidence="6 7">
    <name type="scientific">Rhodovulum strictum</name>
    <dbReference type="NCBI Taxonomy" id="58314"/>
    <lineage>
        <taxon>Bacteria</taxon>
        <taxon>Pseudomonadati</taxon>
        <taxon>Pseudomonadota</taxon>
        <taxon>Alphaproteobacteria</taxon>
        <taxon>Rhodobacterales</taxon>
        <taxon>Paracoccaceae</taxon>
        <taxon>Rhodovulum</taxon>
    </lineage>
</organism>
<dbReference type="InterPro" id="IPR029039">
    <property type="entry name" value="Flavoprotein-like_sf"/>
</dbReference>
<feature type="domain" description="NADPH-dependent FMN reductase-like" evidence="5">
    <location>
        <begin position="4"/>
        <end position="144"/>
    </location>
</feature>
<keyword evidence="4" id="KW-0560">Oxidoreductase</keyword>
<evidence type="ECO:0000256" key="4">
    <source>
        <dbReference type="ARBA" id="ARBA00023002"/>
    </source>
</evidence>
<protein>
    <submittedName>
        <fullName evidence="6">FMN reductase</fullName>
    </submittedName>
</protein>
<accession>A0A844BFM7</accession>
<dbReference type="NCBIfam" id="TIGR03566">
    <property type="entry name" value="FMN_reduc_MsuE"/>
    <property type="match status" value="1"/>
</dbReference>
<dbReference type="PANTHER" id="PTHR43408:SF2">
    <property type="entry name" value="FMN REDUCTASE (NADPH)"/>
    <property type="match status" value="1"/>
</dbReference>
<dbReference type="InterPro" id="IPR019912">
    <property type="entry name" value="FMN_Rdtase_MsuE-like"/>
</dbReference>
<evidence type="ECO:0000256" key="3">
    <source>
        <dbReference type="ARBA" id="ARBA00022643"/>
    </source>
</evidence>
<dbReference type="AlphaFoldDB" id="A0A844BFM7"/>
<reference evidence="6 7" key="1">
    <citation type="submission" date="2019-11" db="EMBL/GenBank/DDBJ databases">
        <title>Draft Whole-Genome sequence of the marine photosynthetic bacterium Rhodovulum strictum DSM 11289.</title>
        <authorList>
            <person name="Kyndt J.A."/>
            <person name="Meyer T.E."/>
        </authorList>
    </citation>
    <scope>NUCLEOTIDE SEQUENCE [LARGE SCALE GENOMIC DNA]</scope>
    <source>
        <strain evidence="6 7">DSM 11289</strain>
    </source>
</reference>
<evidence type="ECO:0000259" key="5">
    <source>
        <dbReference type="Pfam" id="PF03358"/>
    </source>
</evidence>
<dbReference type="SUPFAM" id="SSF52218">
    <property type="entry name" value="Flavoproteins"/>
    <property type="match status" value="1"/>
</dbReference>
<dbReference type="OrthoDB" id="1643408at2"/>
<comment type="similarity">
    <text evidence="1">Belongs to the SsuE family.</text>
</comment>
<gene>
    <name evidence="6" type="primary">msuE</name>
    <name evidence="6" type="ORF">GH815_10375</name>
</gene>
<dbReference type="InterPro" id="IPR005025">
    <property type="entry name" value="FMN_Rdtase-like_dom"/>
</dbReference>
<dbReference type="GO" id="GO:0016491">
    <property type="term" value="F:oxidoreductase activity"/>
    <property type="evidence" value="ECO:0007669"/>
    <property type="project" value="UniProtKB-KW"/>
</dbReference>
<evidence type="ECO:0000256" key="1">
    <source>
        <dbReference type="ARBA" id="ARBA00005990"/>
    </source>
</evidence>
<comment type="caution">
    <text evidence="6">The sequence shown here is derived from an EMBL/GenBank/DDBJ whole genome shotgun (WGS) entry which is preliminary data.</text>
</comment>
<sequence length="188" mass="20119">MVRRLVGLSGSLGLKSKTRGLVEHAVDATRARFAVTTAVYDLNDLQPSLGQAAHRHDLAPAATAILDDLIGADALVIGTPVYKGSYTGLFKHFFDLVEPDDLAGKPVLLLATGGGRRHALVIEHQLRPLFGFFEALTLPTGVYAEVSEFKGTEVCSLPLTARLERAVGQFAPWLETGTQTRRIAVASG</sequence>
<dbReference type="Pfam" id="PF03358">
    <property type="entry name" value="FMN_red"/>
    <property type="match status" value="1"/>
</dbReference>
<keyword evidence="7" id="KW-1185">Reference proteome</keyword>
<dbReference type="PANTHER" id="PTHR43408">
    <property type="entry name" value="FMN REDUCTASE (NADPH)"/>
    <property type="match status" value="1"/>
</dbReference>
<dbReference type="Gene3D" id="3.40.50.360">
    <property type="match status" value="1"/>
</dbReference>
<evidence type="ECO:0000313" key="6">
    <source>
        <dbReference type="EMBL" id="MRH21399.1"/>
    </source>
</evidence>
<name>A0A844BFM7_9RHOB</name>
<evidence type="ECO:0000256" key="2">
    <source>
        <dbReference type="ARBA" id="ARBA00022630"/>
    </source>
</evidence>
<dbReference type="Proteomes" id="UP000466730">
    <property type="component" value="Unassembled WGS sequence"/>
</dbReference>
<evidence type="ECO:0000313" key="7">
    <source>
        <dbReference type="Proteomes" id="UP000466730"/>
    </source>
</evidence>
<dbReference type="InterPro" id="IPR051814">
    <property type="entry name" value="NAD(P)H-dep_FMN_reductase"/>
</dbReference>
<dbReference type="EMBL" id="WJPO01000014">
    <property type="protein sequence ID" value="MRH21399.1"/>
    <property type="molecule type" value="Genomic_DNA"/>
</dbReference>